<evidence type="ECO:0008006" key="4">
    <source>
        <dbReference type="Google" id="ProtNLM"/>
    </source>
</evidence>
<reference evidence="2" key="1">
    <citation type="submission" date="2023-10" db="EMBL/GenBank/DDBJ databases">
        <authorList>
            <person name="Chen Y."/>
            <person name="Shah S."/>
            <person name="Dougan E. K."/>
            <person name="Thang M."/>
            <person name="Chan C."/>
        </authorList>
    </citation>
    <scope>NUCLEOTIDE SEQUENCE [LARGE SCALE GENOMIC DNA]</scope>
</reference>
<feature type="compositionally biased region" description="Basic and acidic residues" evidence="1">
    <location>
        <begin position="952"/>
        <end position="972"/>
    </location>
</feature>
<evidence type="ECO:0000313" key="2">
    <source>
        <dbReference type="EMBL" id="CAK0821317.1"/>
    </source>
</evidence>
<name>A0ABN9RRJ6_9DINO</name>
<evidence type="ECO:0000256" key="1">
    <source>
        <dbReference type="SAM" id="MobiDB-lite"/>
    </source>
</evidence>
<organism evidence="2 3">
    <name type="scientific">Prorocentrum cordatum</name>
    <dbReference type="NCBI Taxonomy" id="2364126"/>
    <lineage>
        <taxon>Eukaryota</taxon>
        <taxon>Sar</taxon>
        <taxon>Alveolata</taxon>
        <taxon>Dinophyceae</taxon>
        <taxon>Prorocentrales</taxon>
        <taxon>Prorocentraceae</taxon>
        <taxon>Prorocentrum</taxon>
    </lineage>
</organism>
<dbReference type="EMBL" id="CAUYUJ010007602">
    <property type="protein sequence ID" value="CAK0821317.1"/>
    <property type="molecule type" value="Genomic_DNA"/>
</dbReference>
<comment type="caution">
    <text evidence="2">The sequence shown here is derived from an EMBL/GenBank/DDBJ whole genome shotgun (WGS) entry which is preliminary data.</text>
</comment>
<dbReference type="Proteomes" id="UP001189429">
    <property type="component" value="Unassembled WGS sequence"/>
</dbReference>
<feature type="region of interest" description="Disordered" evidence="1">
    <location>
        <begin position="1030"/>
        <end position="1068"/>
    </location>
</feature>
<protein>
    <recommendedName>
        <fullName evidence="4">Calmodulin</fullName>
    </recommendedName>
</protein>
<feature type="compositionally biased region" description="Low complexity" evidence="1">
    <location>
        <begin position="1109"/>
        <end position="1123"/>
    </location>
</feature>
<feature type="region of interest" description="Disordered" evidence="1">
    <location>
        <begin position="944"/>
        <end position="977"/>
    </location>
</feature>
<keyword evidence="3" id="KW-1185">Reference proteome</keyword>
<gene>
    <name evidence="2" type="ORF">PCOR1329_LOCUS22670</name>
</gene>
<proteinExistence type="predicted"/>
<feature type="region of interest" description="Disordered" evidence="1">
    <location>
        <begin position="1091"/>
        <end position="1133"/>
    </location>
</feature>
<evidence type="ECO:0000313" key="3">
    <source>
        <dbReference type="Proteomes" id="UP001189429"/>
    </source>
</evidence>
<accession>A0ABN9RRJ6</accession>
<sequence>MLAFICGAQLCHGSPGSFRGSSGGPASGRTVSAKDVESSLGASLEAVLQGSSGDAARRLSRIESAMWQTFQALPKNEMGRLAPRAVRHIVHSYFAKEHGWIINGLEPHGMSANVSEVHEVDILQDKAPAFVEALLESRRAGRGLSLGDVVAMAAALERLIFDESLSLLQVAYALNGQSAAERLGASELHEVLSSYLMIFEIGVRVNVTDVPRHRAMKDAVASAGGSWPLLVEFEQAAVHNYDFESYHRTNPFVARRYSFGEASRVVESLAQDYGKWQNTECRQMRQELEELDPDGSGRVPLRAFYSQPETADYQFHESVDYLRQIGALDEATSSVRIANYMVGPSNCIAKSTYYSVCCLSDCEGLLNELEGKIQAPAATPGRIMSEVRNLTASPDMRLPPDAAEARLRDIAGRNGGEVPLHGRLFAEFLHNAFPADCPYPHVAEDASAFAPGRWSSGRATASEEERRQHVEAAPGDWERGELGAATTSWSEEEVLPVLEAPRRARGAWSGAARSVAQAAAALAVLRIALSGWRAARGAAGGAGKDKGLVLPLRLCHGSPGSFRGSSGGPASGRTVSAKDVALPKNEMGRLAPRAVRHIVHSYFAKEHGWIINGLEPHGMSANVSEVHEVDILQDKAPAFVEALLESRRAGRGLSLGDVVAMAAALERLIFDESLSLLQVAYALNGQSAAERLGASELHEVLSSYLMIFEIVSGAGGSWPLLVEFEQAAVHNYDFESYHRTNPFVARRYSFGEASRVVESLAQDYGKWQNTECRQMRQELEELDPDGSGRVPLRAFYSQPETADYQFHESVDYLRQIGALDEATSSVRIANYMVGPSNCIAKSTYYSVCCLSDCEGLLNELEGKIQAPAATPGRIMSEVRNLTASPDMRLPPDAAEARLRDIAGRNGGEVPLHGRLFAEFLHNAFPADCPYPHVAEDASAFAPGRWSSGRATASEEERRQHVEASPGDWERGELGAATTSWSEEEVLPVLEAPRRARGAWSGAARSVAQAAAALAVLRIALSGCEQVRTERTPAAPAAPGASGHARSQGKPRAVCQMAATAGTSSQTSGAACSSLLQRRGAERLGAVLVSAGGRHSDGSCPGGTPSTRCPSSPLLATSPASSSDSEGEGREPEARRLPVLLGCAGRAARHSLGGPAAGAGGLDAHEMAARAREAFLARPDAERAAAGCAANSLPQAAGRRVRSPEGHLQTAACGEVLRRRAAYALACPRSATRLRAHTGAVRGFEEELRSAGAVVDLERRVLDLYRTLPDRTIREADMDLVEQWWLDVSVRSPFNPLLATRYGEQVRSIAVDVDGRLGAGAAAALAELAAASQTHGRLQRVGRRAVVPRRVAERLCTMVVL</sequence>